<dbReference type="STRING" id="1123291.SAMN04490355_101769"/>
<keyword evidence="2" id="KW-0963">Cytoplasm</keyword>
<sequence length="93" mass="9839">MAIVGTGQAGTLESSDIMVTISPAEGAKTGIVVDLQSPVVKQYGRHIENLIVSLVSEQGLTDVKVFANDRGALDCTIKARVLTAVARCKKDRI</sequence>
<name>A0A1I4KGF1_9FIRM</name>
<evidence type="ECO:0000256" key="1">
    <source>
        <dbReference type="ARBA" id="ARBA00004496"/>
    </source>
</evidence>
<keyword evidence="3 4" id="KW-0597">Phosphoprotein</keyword>
<gene>
    <name evidence="5" type="ORF">SAMN04490355_101769</name>
</gene>
<organism evidence="5 6">
    <name type="scientific">Pelosinus propionicus DSM 13327</name>
    <dbReference type="NCBI Taxonomy" id="1123291"/>
    <lineage>
        <taxon>Bacteria</taxon>
        <taxon>Bacillati</taxon>
        <taxon>Bacillota</taxon>
        <taxon>Negativicutes</taxon>
        <taxon>Selenomonadales</taxon>
        <taxon>Sporomusaceae</taxon>
        <taxon>Pelosinus</taxon>
    </lineage>
</organism>
<evidence type="ECO:0000256" key="3">
    <source>
        <dbReference type="ARBA" id="ARBA00022553"/>
    </source>
</evidence>
<dbReference type="GO" id="GO:0016829">
    <property type="term" value="F:lyase activity"/>
    <property type="evidence" value="ECO:0007669"/>
    <property type="project" value="UniProtKB-KW"/>
</dbReference>
<keyword evidence="6" id="KW-1185">Reference proteome</keyword>
<dbReference type="AlphaFoldDB" id="A0A1I4KGF1"/>
<dbReference type="PIRSF" id="PIRSF002736">
    <property type="entry name" value="Citrt_lyas_gamma"/>
    <property type="match status" value="1"/>
</dbReference>
<accession>A0A1I4KGF1</accession>
<dbReference type="InterPro" id="IPR006495">
    <property type="entry name" value="CitD"/>
</dbReference>
<evidence type="ECO:0000313" key="6">
    <source>
        <dbReference type="Proteomes" id="UP000199520"/>
    </source>
</evidence>
<dbReference type="GO" id="GO:0005737">
    <property type="term" value="C:cytoplasm"/>
    <property type="evidence" value="ECO:0007669"/>
    <property type="project" value="UniProtKB-SubCell"/>
</dbReference>
<proteinExistence type="predicted"/>
<dbReference type="Pfam" id="PF06857">
    <property type="entry name" value="ACP"/>
    <property type="match status" value="1"/>
</dbReference>
<comment type="subcellular location">
    <subcellularLocation>
        <location evidence="1">Cytoplasm</location>
    </subcellularLocation>
</comment>
<evidence type="ECO:0000256" key="2">
    <source>
        <dbReference type="ARBA" id="ARBA00022490"/>
    </source>
</evidence>
<feature type="modified residue" description="O-(phosphoribosyl dephospho-coenzyme A)serine" evidence="4">
    <location>
        <position position="14"/>
    </location>
</feature>
<dbReference type="OrthoDB" id="1120942at2"/>
<reference evidence="6" key="1">
    <citation type="submission" date="2016-10" db="EMBL/GenBank/DDBJ databases">
        <authorList>
            <person name="Varghese N."/>
            <person name="Submissions S."/>
        </authorList>
    </citation>
    <scope>NUCLEOTIDE SEQUENCE [LARGE SCALE GENOMIC DNA]</scope>
    <source>
        <strain evidence="6">DSM 13327</strain>
    </source>
</reference>
<keyword evidence="5" id="KW-0456">Lyase</keyword>
<dbReference type="EMBL" id="FOTS01000017">
    <property type="protein sequence ID" value="SFL77828.1"/>
    <property type="molecule type" value="Genomic_DNA"/>
</dbReference>
<protein>
    <submittedName>
        <fullName evidence="5">Citrate lyase subunit gamma (Acyl carrier protein)</fullName>
    </submittedName>
</protein>
<evidence type="ECO:0000313" key="5">
    <source>
        <dbReference type="EMBL" id="SFL77828.1"/>
    </source>
</evidence>
<dbReference type="NCBIfam" id="NF009726">
    <property type="entry name" value="PRK13253.1"/>
    <property type="match status" value="1"/>
</dbReference>
<dbReference type="InterPro" id="IPR023439">
    <property type="entry name" value="Mal_deCO2ase/Cit_lyase_ACP"/>
</dbReference>
<dbReference type="RefSeq" id="WP_090936760.1">
    <property type="nucleotide sequence ID" value="NZ_FOTS01000017.1"/>
</dbReference>
<dbReference type="Proteomes" id="UP000199520">
    <property type="component" value="Unassembled WGS sequence"/>
</dbReference>
<dbReference type="NCBIfam" id="TIGR01608">
    <property type="entry name" value="citD"/>
    <property type="match status" value="1"/>
</dbReference>
<evidence type="ECO:0000256" key="4">
    <source>
        <dbReference type="PIRSR" id="PIRSR002736-50"/>
    </source>
</evidence>